<organism evidence="1 2">
    <name type="scientific">Gemmobacter fulvus</name>
    <dbReference type="NCBI Taxonomy" id="2840474"/>
    <lineage>
        <taxon>Bacteria</taxon>
        <taxon>Pseudomonadati</taxon>
        <taxon>Pseudomonadota</taxon>
        <taxon>Alphaproteobacteria</taxon>
        <taxon>Rhodobacterales</taxon>
        <taxon>Paracoccaceae</taxon>
        <taxon>Gemmobacter</taxon>
    </lineage>
</organism>
<dbReference type="Proteomes" id="UP000679352">
    <property type="component" value="Chromosome"/>
</dbReference>
<evidence type="ECO:0000313" key="2">
    <source>
        <dbReference type="Proteomes" id="UP000679352"/>
    </source>
</evidence>
<dbReference type="EMBL" id="CP076361">
    <property type="protein sequence ID" value="QWK90623.1"/>
    <property type="molecule type" value="Genomic_DNA"/>
</dbReference>
<gene>
    <name evidence="1" type="ORF">KM031_01520</name>
</gene>
<protein>
    <recommendedName>
        <fullName evidence="3">DUF1127 domain-containing protein</fullName>
    </recommendedName>
</protein>
<accession>A0A975S254</accession>
<dbReference type="RefSeq" id="WP_215504129.1">
    <property type="nucleotide sequence ID" value="NZ_CP076361.1"/>
</dbReference>
<sequence length="55" mass="6245">MLTLIEKLQTAARNHARYRQTRDEIARLPMDVALDLGIYPGDAHHIARDAVYGRA</sequence>
<dbReference type="AlphaFoldDB" id="A0A975S254"/>
<dbReference type="KEGG" id="gfu:KM031_01520"/>
<proteinExistence type="predicted"/>
<evidence type="ECO:0000313" key="1">
    <source>
        <dbReference type="EMBL" id="QWK90623.1"/>
    </source>
</evidence>
<evidence type="ECO:0008006" key="3">
    <source>
        <dbReference type="Google" id="ProtNLM"/>
    </source>
</evidence>
<keyword evidence="2" id="KW-1185">Reference proteome</keyword>
<reference evidence="1" key="1">
    <citation type="submission" date="2021-06" db="EMBL/GenBank/DDBJ databases">
        <title>Direct submission.</title>
        <authorList>
            <person name="Lee C.-S."/>
            <person name="Jin L."/>
        </authorList>
    </citation>
    <scope>NUCLEOTIDE SEQUENCE</scope>
    <source>
        <strain evidence="1">Con5</strain>
    </source>
</reference>
<name>A0A975S254_9RHOB</name>